<name>A0ABW9CCK4_9BURK</name>
<keyword evidence="2" id="KW-1185">Reference proteome</keyword>
<evidence type="ECO:0000313" key="1">
    <source>
        <dbReference type="EMBL" id="MFM0448509.1"/>
    </source>
</evidence>
<protein>
    <submittedName>
        <fullName evidence="1">Uncharacterized protein</fullName>
    </submittedName>
</protein>
<gene>
    <name evidence="1" type="ORF">PQR00_33505</name>
</gene>
<dbReference type="EMBL" id="JAQQDH010000023">
    <property type="protein sequence ID" value="MFM0448509.1"/>
    <property type="molecule type" value="Genomic_DNA"/>
</dbReference>
<dbReference type="RefSeq" id="WP_408131763.1">
    <property type="nucleotide sequence ID" value="NZ_JAQQDD010000040.1"/>
</dbReference>
<sequence length="95" mass="10491">MQGAYSLLTTALQIQLPFLLESRFIGVTFGKQLPPAAEMGITQGSYFSGSSRIDLRFMTNFSAAVRRSFNLVNPAEQANRASRPRCLMVMDRADG</sequence>
<reference evidence="1 2" key="1">
    <citation type="journal article" date="2024" name="Chem. Sci.">
        <title>Discovery of megapolipeptins by genome mining of a Burkholderiales bacteria collection.</title>
        <authorList>
            <person name="Paulo B.S."/>
            <person name="Recchia M.J.J."/>
            <person name="Lee S."/>
            <person name="Fergusson C.H."/>
            <person name="Romanowski S.B."/>
            <person name="Hernandez A."/>
            <person name="Krull N."/>
            <person name="Liu D.Y."/>
            <person name="Cavanagh H."/>
            <person name="Bos A."/>
            <person name="Gray C.A."/>
            <person name="Murphy B.T."/>
            <person name="Linington R.G."/>
            <person name="Eustaquio A.S."/>
        </authorList>
    </citation>
    <scope>NUCLEOTIDE SEQUENCE [LARGE SCALE GENOMIC DNA]</scope>
    <source>
        <strain evidence="1 2">RL17-379-BIB-C</strain>
    </source>
</reference>
<evidence type="ECO:0000313" key="2">
    <source>
        <dbReference type="Proteomes" id="UP001629288"/>
    </source>
</evidence>
<proteinExistence type="predicted"/>
<organism evidence="1 2">
    <name type="scientific">Paraburkholderia strydomiana</name>
    <dbReference type="NCBI Taxonomy" id="1245417"/>
    <lineage>
        <taxon>Bacteria</taxon>
        <taxon>Pseudomonadati</taxon>
        <taxon>Pseudomonadota</taxon>
        <taxon>Betaproteobacteria</taxon>
        <taxon>Burkholderiales</taxon>
        <taxon>Burkholderiaceae</taxon>
        <taxon>Paraburkholderia</taxon>
    </lineage>
</organism>
<comment type="caution">
    <text evidence="1">The sequence shown here is derived from an EMBL/GenBank/DDBJ whole genome shotgun (WGS) entry which is preliminary data.</text>
</comment>
<accession>A0ABW9CCK4</accession>
<dbReference type="Proteomes" id="UP001629288">
    <property type="component" value="Unassembled WGS sequence"/>
</dbReference>